<keyword evidence="5" id="KW-0539">Nucleus</keyword>
<dbReference type="SUPFAM" id="SSF101936">
    <property type="entry name" value="DNA-binding pseudobarrel domain"/>
    <property type="match status" value="1"/>
</dbReference>
<sequence>MASCSKQDNERLMFKTNRPHFFKVVLPQTIRERKLEGLIVKRIMAKEASLVKNKGNNKKLTQGKRVRREHVEKPSYSALSGEVEAAEKFTSLHPFFKLVLTSSCVKGGGLNVPKNFIMDMKPRTYETNFQVKNRWWPVRLNIYLRHSRGKFSAGWILFARENSLQAGDVCIFELIDRETMLIKVSIFRRVKQLV</sequence>
<evidence type="ECO:0000313" key="8">
    <source>
        <dbReference type="Proteomes" id="UP000008311"/>
    </source>
</evidence>
<keyword evidence="3" id="KW-0238">DNA-binding</keyword>
<keyword evidence="2" id="KW-0805">Transcription regulation</keyword>
<organism evidence="7 8">
    <name type="scientific">Ricinus communis</name>
    <name type="common">Castor bean</name>
    <dbReference type="NCBI Taxonomy" id="3988"/>
    <lineage>
        <taxon>Eukaryota</taxon>
        <taxon>Viridiplantae</taxon>
        <taxon>Streptophyta</taxon>
        <taxon>Embryophyta</taxon>
        <taxon>Tracheophyta</taxon>
        <taxon>Spermatophyta</taxon>
        <taxon>Magnoliopsida</taxon>
        <taxon>eudicotyledons</taxon>
        <taxon>Gunneridae</taxon>
        <taxon>Pentapetalae</taxon>
        <taxon>rosids</taxon>
        <taxon>fabids</taxon>
        <taxon>Malpighiales</taxon>
        <taxon>Euphorbiaceae</taxon>
        <taxon>Acalyphoideae</taxon>
        <taxon>Acalypheae</taxon>
        <taxon>Ricinus</taxon>
    </lineage>
</organism>
<name>B9T231_RICCO</name>
<keyword evidence="4" id="KW-0804">Transcription</keyword>
<dbReference type="GO" id="GO:0005634">
    <property type="term" value="C:nucleus"/>
    <property type="evidence" value="ECO:0007669"/>
    <property type="project" value="UniProtKB-SubCell"/>
</dbReference>
<protein>
    <recommendedName>
        <fullName evidence="6">TF-B3 domain-containing protein</fullName>
    </recommendedName>
</protein>
<evidence type="ECO:0000313" key="7">
    <source>
        <dbReference type="EMBL" id="EEF30084.1"/>
    </source>
</evidence>
<dbReference type="Gene3D" id="2.40.330.10">
    <property type="entry name" value="DNA-binding pseudobarrel domain"/>
    <property type="match status" value="1"/>
</dbReference>
<evidence type="ECO:0000259" key="6">
    <source>
        <dbReference type="PROSITE" id="PS50863"/>
    </source>
</evidence>
<dbReference type="GO" id="GO:0003677">
    <property type="term" value="F:DNA binding"/>
    <property type="evidence" value="ECO:0007669"/>
    <property type="project" value="UniProtKB-KW"/>
</dbReference>
<dbReference type="AlphaFoldDB" id="B9T231"/>
<evidence type="ECO:0000256" key="4">
    <source>
        <dbReference type="ARBA" id="ARBA00023163"/>
    </source>
</evidence>
<feature type="domain" description="TF-B3" evidence="6">
    <location>
        <begin position="95"/>
        <end position="190"/>
    </location>
</feature>
<proteinExistence type="predicted"/>
<evidence type="ECO:0000256" key="1">
    <source>
        <dbReference type="ARBA" id="ARBA00004123"/>
    </source>
</evidence>
<keyword evidence="8" id="KW-1185">Reference proteome</keyword>
<dbReference type="Proteomes" id="UP000008311">
    <property type="component" value="Unassembled WGS sequence"/>
</dbReference>
<accession>B9T231</accession>
<comment type="subcellular location">
    <subcellularLocation>
        <location evidence="1">Nucleus</location>
    </subcellularLocation>
</comment>
<dbReference type="SMART" id="SM01019">
    <property type="entry name" value="B3"/>
    <property type="match status" value="1"/>
</dbReference>
<evidence type="ECO:0000256" key="5">
    <source>
        <dbReference type="ARBA" id="ARBA00023242"/>
    </source>
</evidence>
<reference evidence="8" key="1">
    <citation type="journal article" date="2010" name="Nat. Biotechnol.">
        <title>Draft genome sequence of the oilseed species Ricinus communis.</title>
        <authorList>
            <person name="Chan A.P."/>
            <person name="Crabtree J."/>
            <person name="Zhao Q."/>
            <person name="Lorenzi H."/>
            <person name="Orvis J."/>
            <person name="Puiu D."/>
            <person name="Melake-Berhan A."/>
            <person name="Jones K.M."/>
            <person name="Redman J."/>
            <person name="Chen G."/>
            <person name="Cahoon E.B."/>
            <person name="Gedil M."/>
            <person name="Stanke M."/>
            <person name="Haas B.J."/>
            <person name="Wortman J.R."/>
            <person name="Fraser-Liggett C.M."/>
            <person name="Ravel J."/>
            <person name="Rabinowicz P.D."/>
        </authorList>
    </citation>
    <scope>NUCLEOTIDE SEQUENCE [LARGE SCALE GENOMIC DNA]</scope>
    <source>
        <strain evidence="8">cv. Hale</strain>
    </source>
</reference>
<dbReference type="STRING" id="3988.B9T231"/>
<dbReference type="PROSITE" id="PS50863">
    <property type="entry name" value="B3"/>
    <property type="match status" value="1"/>
</dbReference>
<dbReference type="EMBL" id="EQ974368">
    <property type="protein sequence ID" value="EEF30084.1"/>
    <property type="molecule type" value="Genomic_DNA"/>
</dbReference>
<dbReference type="PANTHER" id="PTHR31391:SF143">
    <property type="entry name" value="B3 DNA-BINDING DOMAIN PROTEIN"/>
    <property type="match status" value="1"/>
</dbReference>
<dbReference type="Pfam" id="PF02362">
    <property type="entry name" value="B3"/>
    <property type="match status" value="1"/>
</dbReference>
<dbReference type="InterPro" id="IPR044837">
    <property type="entry name" value="REM16-like"/>
</dbReference>
<evidence type="ECO:0000256" key="2">
    <source>
        <dbReference type="ARBA" id="ARBA00023015"/>
    </source>
</evidence>
<dbReference type="InterPro" id="IPR015300">
    <property type="entry name" value="DNA-bd_pseudobarrel_sf"/>
</dbReference>
<gene>
    <name evidence="7" type="ORF">RCOM_0996800</name>
</gene>
<dbReference type="PANTHER" id="PTHR31391">
    <property type="entry name" value="B3 DOMAIN-CONTAINING PROTEIN OS11G0197600-RELATED"/>
    <property type="match status" value="1"/>
</dbReference>
<dbReference type="CDD" id="cd10017">
    <property type="entry name" value="B3_DNA"/>
    <property type="match status" value="1"/>
</dbReference>
<dbReference type="InParanoid" id="B9T231"/>
<dbReference type="InterPro" id="IPR003340">
    <property type="entry name" value="B3_DNA-bd"/>
</dbReference>
<evidence type="ECO:0000256" key="3">
    <source>
        <dbReference type="ARBA" id="ARBA00023125"/>
    </source>
</evidence>